<comment type="caution">
    <text evidence="2">The sequence shown here is derived from an EMBL/GenBank/DDBJ whole genome shotgun (WGS) entry which is preliminary data.</text>
</comment>
<dbReference type="PANTHER" id="PTHR47303">
    <property type="match status" value="1"/>
</dbReference>
<dbReference type="PROSITE" id="PS50088">
    <property type="entry name" value="ANK_REPEAT"/>
    <property type="match status" value="1"/>
</dbReference>
<dbReference type="SMART" id="SM00248">
    <property type="entry name" value="ANK"/>
    <property type="match status" value="3"/>
</dbReference>
<dbReference type="PANTHER" id="PTHR47303:SF1">
    <property type="entry name" value="NF-KAPPA-B INHIBITOR BETA"/>
    <property type="match status" value="1"/>
</dbReference>
<protein>
    <recommendedName>
        <fullName evidence="4">Retrotransposon Copia-like N-terminal domain-containing protein</fullName>
    </recommendedName>
</protein>
<keyword evidence="1" id="KW-0040">ANK repeat</keyword>
<evidence type="ECO:0000313" key="2">
    <source>
        <dbReference type="EMBL" id="CAH1449310.1"/>
    </source>
</evidence>
<dbReference type="SUPFAM" id="SSF48403">
    <property type="entry name" value="Ankyrin repeat"/>
    <property type="match status" value="1"/>
</dbReference>
<dbReference type="InterPro" id="IPR036770">
    <property type="entry name" value="Ankyrin_rpt-contain_sf"/>
</dbReference>
<feature type="repeat" description="ANK" evidence="1">
    <location>
        <begin position="229"/>
        <end position="261"/>
    </location>
</feature>
<organism evidence="2 3">
    <name type="scientific">Lactuca virosa</name>
    <dbReference type="NCBI Taxonomy" id="75947"/>
    <lineage>
        <taxon>Eukaryota</taxon>
        <taxon>Viridiplantae</taxon>
        <taxon>Streptophyta</taxon>
        <taxon>Embryophyta</taxon>
        <taxon>Tracheophyta</taxon>
        <taxon>Spermatophyta</taxon>
        <taxon>Magnoliopsida</taxon>
        <taxon>eudicotyledons</taxon>
        <taxon>Gunneridae</taxon>
        <taxon>Pentapetalae</taxon>
        <taxon>asterids</taxon>
        <taxon>campanulids</taxon>
        <taxon>Asterales</taxon>
        <taxon>Asteraceae</taxon>
        <taxon>Cichorioideae</taxon>
        <taxon>Cichorieae</taxon>
        <taxon>Lactucinae</taxon>
        <taxon>Lactuca</taxon>
    </lineage>
</organism>
<evidence type="ECO:0008006" key="4">
    <source>
        <dbReference type="Google" id="ProtNLM"/>
    </source>
</evidence>
<sequence length="294" mass="33220">MASSSIHPPPPHALAQIQEDLKYLYASNTNVSNFVSVKLSSDHNYHLWKTQMFSLMETYNLYTLLLPVRWSVRAANEKYVAKLSENRKQKHIEDKVSSEGNITISSEIQTVEEGIKQKGKNKIIRNRKLRQAITEGNWREVESKLSSGKGADTEQIDSDGNTMLHIAVGLRRNRIFREILEFIEELNLPIMRNFDGNTALHTTAIVGNTKATTLLVKKNRRLLEIPDHKGEIPLDKACENMHLDTIEYLLKGANDVDGKSKKMFFPLEDSVSPGVKVGFNLLVNAVTQGRSMGF</sequence>
<name>A0AAU9PI94_9ASTR</name>
<keyword evidence="3" id="KW-1185">Reference proteome</keyword>
<evidence type="ECO:0000256" key="1">
    <source>
        <dbReference type="PROSITE-ProRule" id="PRU00023"/>
    </source>
</evidence>
<dbReference type="Pfam" id="PF12796">
    <property type="entry name" value="Ank_2"/>
    <property type="match status" value="1"/>
</dbReference>
<dbReference type="EMBL" id="CAKMRJ010005634">
    <property type="protein sequence ID" value="CAH1449310.1"/>
    <property type="molecule type" value="Genomic_DNA"/>
</dbReference>
<evidence type="ECO:0000313" key="3">
    <source>
        <dbReference type="Proteomes" id="UP001157418"/>
    </source>
</evidence>
<dbReference type="AlphaFoldDB" id="A0AAU9PI94"/>
<reference evidence="2 3" key="1">
    <citation type="submission" date="2022-01" db="EMBL/GenBank/DDBJ databases">
        <authorList>
            <person name="Xiong W."/>
            <person name="Schranz E."/>
        </authorList>
    </citation>
    <scope>NUCLEOTIDE SEQUENCE [LARGE SCALE GENOMIC DNA]</scope>
</reference>
<proteinExistence type="predicted"/>
<dbReference type="Proteomes" id="UP001157418">
    <property type="component" value="Unassembled WGS sequence"/>
</dbReference>
<gene>
    <name evidence="2" type="ORF">LVIROSA_LOCUS34799</name>
</gene>
<dbReference type="Gene3D" id="1.25.40.20">
    <property type="entry name" value="Ankyrin repeat-containing domain"/>
    <property type="match status" value="1"/>
</dbReference>
<dbReference type="InterPro" id="IPR002110">
    <property type="entry name" value="Ankyrin_rpt"/>
</dbReference>
<accession>A0AAU9PI94</accession>